<evidence type="ECO:0000313" key="3">
    <source>
        <dbReference type="Proteomes" id="UP000012040"/>
    </source>
</evidence>
<name>M4VC06_9BACT</name>
<proteinExistence type="predicted"/>
<dbReference type="AlphaFoldDB" id="M4VC06"/>
<gene>
    <name evidence="2" type="ORF">A11Q_1335</name>
</gene>
<feature type="signal peptide" evidence="1">
    <location>
        <begin position="1"/>
        <end position="24"/>
    </location>
</feature>
<accession>M4VC06</accession>
<organism evidence="2 3">
    <name type="scientific">Pseudobdellovibrio exovorus JSS</name>
    <dbReference type="NCBI Taxonomy" id="1184267"/>
    <lineage>
        <taxon>Bacteria</taxon>
        <taxon>Pseudomonadati</taxon>
        <taxon>Bdellovibrionota</taxon>
        <taxon>Bdellovibrionia</taxon>
        <taxon>Bdellovibrionales</taxon>
        <taxon>Pseudobdellovibrionaceae</taxon>
        <taxon>Pseudobdellovibrio</taxon>
    </lineage>
</organism>
<evidence type="ECO:0000256" key="1">
    <source>
        <dbReference type="SAM" id="SignalP"/>
    </source>
</evidence>
<feature type="chain" id="PRO_5004060118" description="Fibronectin type-III domain-containing protein" evidence="1">
    <location>
        <begin position="25"/>
        <end position="536"/>
    </location>
</feature>
<keyword evidence="3" id="KW-1185">Reference proteome</keyword>
<dbReference type="KEGG" id="bex:A11Q_1335"/>
<evidence type="ECO:0000313" key="2">
    <source>
        <dbReference type="EMBL" id="AGH95551.1"/>
    </source>
</evidence>
<sequence length="536" mass="56619">MKTKPFFFAVLSVFLIGCSQPVGTSLLTSGSQVLPTDNSGGTTTEGQLDIQADNTTLALSIDHSDQIEITGSCKDLNRRNNRILVEVFAGEDETQDPYISNAVSNRCLDTSASTQKSGLELSHNTLNPYSLVIQTGGAYSFSSIAGTGTPPYTYSVIADTDTTGTSLINASTGAFIAGPTPGSVVVRSTDSSVPPQFSDSYVTVVPSLATPIATNNTRNCFTVTKGIGITEDAGLPVERSFPQCHNGRFGFSVKLGRILVNPTAGLPNQKYTVRFKLRTLDGILADTGWSRLVVDRGLTVPSIDSITSDNPNFACTVKMSPTRFNPNVLYTLNRSFTDSIGTTANTNLFSNRSTTVTTIGDSVYEWRDDNSLATHNPSVVAGLIAGVRYTYTLSATDNNFYYAPANRPTVTSNTAACELPQPSITSAATPTTTPATPGPAVGTCYLTMIDRFNPGFSTGTVVTQWGYSTSAGWTGVAGNGTAFVDGTAFCGGITPQGCNLTNLTPGVTYYIATREVGYGQVGKWSNIVSCRPPAAQ</sequence>
<dbReference type="Proteomes" id="UP000012040">
    <property type="component" value="Chromosome"/>
</dbReference>
<dbReference type="HOGENOM" id="CLU_507781_0_0_7"/>
<dbReference type="RefSeq" id="WP_015470041.1">
    <property type="nucleotide sequence ID" value="NC_020813.1"/>
</dbReference>
<protein>
    <recommendedName>
        <fullName evidence="4">Fibronectin type-III domain-containing protein</fullName>
    </recommendedName>
</protein>
<dbReference type="PROSITE" id="PS51257">
    <property type="entry name" value="PROKAR_LIPOPROTEIN"/>
    <property type="match status" value="1"/>
</dbReference>
<dbReference type="PATRIC" id="fig|1184267.3.peg.1353"/>
<reference evidence="2 3" key="1">
    <citation type="journal article" date="2013" name="ISME J.">
        <title>By their genes ye shall know them: genomic signatures of predatory bacteria.</title>
        <authorList>
            <person name="Pasternak Z."/>
            <person name="Pietrokovski S."/>
            <person name="Rotem O."/>
            <person name="Gophna U."/>
            <person name="Lurie-Weinberger M.N."/>
            <person name="Jurkevitch E."/>
        </authorList>
    </citation>
    <scope>NUCLEOTIDE SEQUENCE [LARGE SCALE GENOMIC DNA]</scope>
    <source>
        <strain evidence="2 3">JSS</strain>
    </source>
</reference>
<dbReference type="EMBL" id="CP003537">
    <property type="protein sequence ID" value="AGH95551.1"/>
    <property type="molecule type" value="Genomic_DNA"/>
</dbReference>
<evidence type="ECO:0008006" key="4">
    <source>
        <dbReference type="Google" id="ProtNLM"/>
    </source>
</evidence>
<dbReference type="STRING" id="1184267.A11Q_1335"/>
<keyword evidence="1" id="KW-0732">Signal</keyword>